<dbReference type="EMBL" id="CP063310">
    <property type="protein sequence ID" value="QOS68484.1"/>
    <property type="molecule type" value="Genomic_DNA"/>
</dbReference>
<dbReference type="RefSeq" id="WP_160942149.1">
    <property type="nucleotide sequence ID" value="NZ_CP063310.1"/>
</dbReference>
<protein>
    <submittedName>
        <fullName evidence="1">DUF2871 domain-containing protein</fullName>
    </submittedName>
</protein>
<dbReference type="InterPro" id="IPR021299">
    <property type="entry name" value="DUF2871"/>
</dbReference>
<sequence>MKRLINTALVYLIAGAAAGVFFREFTKFSQFDGATVLGFMHPHLLVLGFAIFLIATLFALADDYTHDKLFMPFYIVYNVGLVVTVCMMFVRGVAEVTGAPLVLPDAALSGIAGLGHIMVGVGLVLLVVMFKRVVNRRVSATA</sequence>
<dbReference type="AlphaFoldDB" id="A0A6L7IRJ1"/>
<dbReference type="Pfam" id="PF11070">
    <property type="entry name" value="DUF2871"/>
    <property type="match status" value="1"/>
</dbReference>
<evidence type="ECO:0000313" key="2">
    <source>
        <dbReference type="Proteomes" id="UP000478463"/>
    </source>
</evidence>
<reference evidence="1 2" key="1">
    <citation type="submission" date="2020-10" db="EMBL/GenBank/DDBJ databases">
        <title>Eggerthella sp. nov., isolated from human feces.</title>
        <authorList>
            <person name="Yajun G."/>
        </authorList>
    </citation>
    <scope>NUCLEOTIDE SEQUENCE [LARGE SCALE GENOMIC DNA]</scope>
    <source>
        <strain evidence="1 2">HF-1101</strain>
    </source>
</reference>
<dbReference type="Proteomes" id="UP000478463">
    <property type="component" value="Chromosome"/>
</dbReference>
<gene>
    <name evidence="1" type="ORF">GS424_001010</name>
</gene>
<organism evidence="1 2">
    <name type="scientific">Eggerthella guodeyinii</name>
    <dbReference type="NCBI Taxonomy" id="2690837"/>
    <lineage>
        <taxon>Bacteria</taxon>
        <taxon>Bacillati</taxon>
        <taxon>Actinomycetota</taxon>
        <taxon>Coriobacteriia</taxon>
        <taxon>Eggerthellales</taxon>
        <taxon>Eggerthellaceae</taxon>
        <taxon>Eggerthella</taxon>
    </lineage>
</organism>
<dbReference type="KEGG" id="egd:GS424_001010"/>
<evidence type="ECO:0000313" key="1">
    <source>
        <dbReference type="EMBL" id="QOS68484.1"/>
    </source>
</evidence>
<proteinExistence type="predicted"/>
<name>A0A6L7IRJ1_9ACTN</name>
<accession>A0A6L7IRJ1</accession>